<gene>
    <name evidence="5" type="ORF">EYB53_024265</name>
</gene>
<keyword evidence="3" id="KW-0949">S-adenosyl-L-methionine</keyword>
<protein>
    <submittedName>
        <fullName evidence="5">Methyltransferase domain-containing protein</fullName>
    </submittedName>
</protein>
<dbReference type="RefSeq" id="WP_135482018.1">
    <property type="nucleotide sequence ID" value="NZ_SIJK02000103.1"/>
</dbReference>
<proteinExistence type="predicted"/>
<evidence type="ECO:0000259" key="4">
    <source>
        <dbReference type="Pfam" id="PF13649"/>
    </source>
</evidence>
<dbReference type="InterPro" id="IPR041698">
    <property type="entry name" value="Methyltransf_25"/>
</dbReference>
<dbReference type="PANTHER" id="PTHR43464:SF19">
    <property type="entry name" value="UBIQUINONE BIOSYNTHESIS O-METHYLTRANSFERASE, MITOCHONDRIAL"/>
    <property type="match status" value="1"/>
</dbReference>
<dbReference type="SUPFAM" id="SSF53335">
    <property type="entry name" value="S-adenosyl-L-methionine-dependent methyltransferases"/>
    <property type="match status" value="1"/>
</dbReference>
<dbReference type="GO" id="GO:0008168">
    <property type="term" value="F:methyltransferase activity"/>
    <property type="evidence" value="ECO:0007669"/>
    <property type="project" value="UniProtKB-KW"/>
</dbReference>
<dbReference type="PANTHER" id="PTHR43464">
    <property type="entry name" value="METHYLTRANSFERASE"/>
    <property type="match status" value="1"/>
</dbReference>
<name>A0ABS4DHE8_9CHLR</name>
<dbReference type="InterPro" id="IPR029063">
    <property type="entry name" value="SAM-dependent_MTases_sf"/>
</dbReference>
<dbReference type="GO" id="GO:0032259">
    <property type="term" value="P:methylation"/>
    <property type="evidence" value="ECO:0007669"/>
    <property type="project" value="UniProtKB-KW"/>
</dbReference>
<evidence type="ECO:0000313" key="6">
    <source>
        <dbReference type="Proteomes" id="UP001193081"/>
    </source>
</evidence>
<feature type="domain" description="Methyltransferase" evidence="4">
    <location>
        <begin position="44"/>
        <end position="141"/>
    </location>
</feature>
<accession>A0ABS4DHE8</accession>
<evidence type="ECO:0000256" key="1">
    <source>
        <dbReference type="ARBA" id="ARBA00022603"/>
    </source>
</evidence>
<keyword evidence="6" id="KW-1185">Reference proteome</keyword>
<keyword evidence="2" id="KW-0808">Transferase</keyword>
<comment type="caution">
    <text evidence="5">The sequence shown here is derived from an EMBL/GenBank/DDBJ whole genome shotgun (WGS) entry which is preliminary data.</text>
</comment>
<reference evidence="5 6" key="1">
    <citation type="submission" date="2021-03" db="EMBL/GenBank/DDBJ databases">
        <authorList>
            <person name="Grouzdev D.S."/>
        </authorList>
    </citation>
    <scope>NUCLEOTIDE SEQUENCE [LARGE SCALE GENOMIC DNA]</scope>
    <source>
        <strain evidence="5 6">M50-1</strain>
    </source>
</reference>
<dbReference type="EMBL" id="SIJK02000103">
    <property type="protein sequence ID" value="MBP1468848.1"/>
    <property type="molecule type" value="Genomic_DNA"/>
</dbReference>
<dbReference type="Pfam" id="PF13649">
    <property type="entry name" value="Methyltransf_25"/>
    <property type="match status" value="1"/>
</dbReference>
<dbReference type="CDD" id="cd02440">
    <property type="entry name" value="AdoMet_MTases"/>
    <property type="match status" value="1"/>
</dbReference>
<keyword evidence="1 5" id="KW-0489">Methyltransferase</keyword>
<dbReference type="Proteomes" id="UP001193081">
    <property type="component" value="Unassembled WGS sequence"/>
</dbReference>
<organism evidence="5 6">
    <name type="scientific">Candidatus Chloroploca mongolica</name>
    <dbReference type="NCBI Taxonomy" id="2528176"/>
    <lineage>
        <taxon>Bacteria</taxon>
        <taxon>Bacillati</taxon>
        <taxon>Chloroflexota</taxon>
        <taxon>Chloroflexia</taxon>
        <taxon>Chloroflexales</taxon>
        <taxon>Chloroflexineae</taxon>
        <taxon>Oscillochloridaceae</taxon>
        <taxon>Candidatus Chloroploca</taxon>
    </lineage>
</organism>
<evidence type="ECO:0000313" key="5">
    <source>
        <dbReference type="EMBL" id="MBP1468848.1"/>
    </source>
</evidence>
<evidence type="ECO:0000256" key="3">
    <source>
        <dbReference type="ARBA" id="ARBA00022691"/>
    </source>
</evidence>
<sequence length="234" mass="25383">MSRVASFYDAYGEREWLRLERHRTEFAVTMRVLNAALPPAPARVLDLGGGPGRYSVALAAQGYQVTLVDLSATQLAQAHDYAERSAVTLEAVVQADALALPATISGPYDAVLLFGPLYHLLTQAERAQAVAEACTRLRPGGLLAATFVSRFAPFRDAAAKDPLWIIQDPAYTEHVLRTGVHDRGELFPQAYFAHPTEVVPLMEAAGLTTQALIGVERNVSSTFGHESWSNAVHT</sequence>
<dbReference type="Gene3D" id="3.40.50.150">
    <property type="entry name" value="Vaccinia Virus protein VP39"/>
    <property type="match status" value="1"/>
</dbReference>
<feature type="non-terminal residue" evidence="5">
    <location>
        <position position="234"/>
    </location>
</feature>
<evidence type="ECO:0000256" key="2">
    <source>
        <dbReference type="ARBA" id="ARBA00022679"/>
    </source>
</evidence>